<organism evidence="1 2">
    <name type="scientific">Eumeta variegata</name>
    <name type="common">Bagworm moth</name>
    <name type="synonym">Eumeta japonica</name>
    <dbReference type="NCBI Taxonomy" id="151549"/>
    <lineage>
        <taxon>Eukaryota</taxon>
        <taxon>Metazoa</taxon>
        <taxon>Ecdysozoa</taxon>
        <taxon>Arthropoda</taxon>
        <taxon>Hexapoda</taxon>
        <taxon>Insecta</taxon>
        <taxon>Pterygota</taxon>
        <taxon>Neoptera</taxon>
        <taxon>Endopterygota</taxon>
        <taxon>Lepidoptera</taxon>
        <taxon>Glossata</taxon>
        <taxon>Ditrysia</taxon>
        <taxon>Tineoidea</taxon>
        <taxon>Psychidae</taxon>
        <taxon>Oiketicinae</taxon>
        <taxon>Eumeta</taxon>
    </lineage>
</organism>
<gene>
    <name evidence="1" type="ORF">EVAR_94764_1</name>
</gene>
<accession>A0A4C2ABL2</accession>
<proteinExistence type="predicted"/>
<evidence type="ECO:0000313" key="1">
    <source>
        <dbReference type="EMBL" id="GBP98026.1"/>
    </source>
</evidence>
<sequence length="125" mass="13466">MPDWSPANEGVKAVQYNARNSAAVKIVTKASQWCKIRTRREGERHGSVEPAHFIIRRYITAFSGGNPPVPQPAGAVVRSRLGLKVGTTFSHNCADTFGGGAAKMFVCTVQRNSAAVKLSHKVAMT</sequence>
<reference evidence="1 2" key="1">
    <citation type="journal article" date="2019" name="Commun. Biol.">
        <title>The bagworm genome reveals a unique fibroin gene that provides high tensile strength.</title>
        <authorList>
            <person name="Kono N."/>
            <person name="Nakamura H."/>
            <person name="Ohtoshi R."/>
            <person name="Tomita M."/>
            <person name="Numata K."/>
            <person name="Arakawa K."/>
        </authorList>
    </citation>
    <scope>NUCLEOTIDE SEQUENCE [LARGE SCALE GENOMIC DNA]</scope>
</reference>
<keyword evidence="2" id="KW-1185">Reference proteome</keyword>
<dbReference type="Proteomes" id="UP000299102">
    <property type="component" value="Unassembled WGS sequence"/>
</dbReference>
<dbReference type="EMBL" id="BGZK01003052">
    <property type="protein sequence ID" value="GBP98026.1"/>
    <property type="molecule type" value="Genomic_DNA"/>
</dbReference>
<name>A0A4C2ABL2_EUMVA</name>
<evidence type="ECO:0000313" key="2">
    <source>
        <dbReference type="Proteomes" id="UP000299102"/>
    </source>
</evidence>
<dbReference type="AlphaFoldDB" id="A0A4C2ABL2"/>
<comment type="caution">
    <text evidence="1">The sequence shown here is derived from an EMBL/GenBank/DDBJ whole genome shotgun (WGS) entry which is preliminary data.</text>
</comment>
<protein>
    <submittedName>
        <fullName evidence="1">Uncharacterized protein</fullName>
    </submittedName>
</protein>